<dbReference type="InterPro" id="IPR005835">
    <property type="entry name" value="NTP_transferase_dom"/>
</dbReference>
<dbReference type="EMBL" id="LR798243">
    <property type="protein sequence ID" value="CAB5214491.1"/>
    <property type="molecule type" value="Genomic_DNA"/>
</dbReference>
<dbReference type="InterPro" id="IPR005519">
    <property type="entry name" value="Acid_phosphat_B-like"/>
</dbReference>
<dbReference type="GO" id="GO:0016779">
    <property type="term" value="F:nucleotidyltransferase activity"/>
    <property type="evidence" value="ECO:0007669"/>
    <property type="project" value="UniProtKB-KW"/>
</dbReference>
<keyword evidence="3" id="KW-0732">Signal</keyword>
<evidence type="ECO:0000313" key="5">
    <source>
        <dbReference type="EMBL" id="CAB5214491.1"/>
    </source>
</evidence>
<dbReference type="InterPro" id="IPR029044">
    <property type="entry name" value="Nucleotide-diphossugar_trans"/>
</dbReference>
<gene>
    <name evidence="5" type="ORF">UFOVP190_138</name>
</gene>
<evidence type="ECO:0000256" key="3">
    <source>
        <dbReference type="ARBA" id="ARBA00022729"/>
    </source>
</evidence>
<dbReference type="Gene3D" id="3.90.550.10">
    <property type="entry name" value="Spore Coat Polysaccharide Biosynthesis Protein SpsA, Chain A"/>
    <property type="match status" value="1"/>
</dbReference>
<dbReference type="SUPFAM" id="SSF53448">
    <property type="entry name" value="Nucleotide-diphospho-sugar transferases"/>
    <property type="match status" value="1"/>
</dbReference>
<dbReference type="PANTHER" id="PTHR43584">
    <property type="entry name" value="NUCLEOTIDYL TRANSFERASE"/>
    <property type="match status" value="1"/>
</dbReference>
<sequence length="359" mass="40538">MAGAGTRFQKVGIDTPKPLIEVLGKTLIQHSIESFNVTGRFIFITRDFSNPAHNDQLSALLKQLRPECIEIRVKKLTSGATETALLAREYIDNQDPLVIYNCDQAINWDADSFLNFVDTKQPDAALVLYNSRDPKNSFAEIQDGLITRLVEKEAISDHALIGFHYWAQGRDFVDSSLQLMDYFRENGKPECYISETFNYLHDNSTILPYHIADHVYIPLGTPEDVARHVGKVNEFKTKKPKTLFIDIDGTILKHVHTISQVYSEPSEALPGVVNKINQWDSHGHKIILCTARKESTRAITEQQLRQHGIAWDQLIMGIGGGERVLINDKLNRTDTDRAVGVNVITNEGFDSISWADYDL</sequence>
<organism evidence="5">
    <name type="scientific">uncultured Caudovirales phage</name>
    <dbReference type="NCBI Taxonomy" id="2100421"/>
    <lineage>
        <taxon>Viruses</taxon>
        <taxon>Duplodnaviria</taxon>
        <taxon>Heunggongvirae</taxon>
        <taxon>Uroviricota</taxon>
        <taxon>Caudoviricetes</taxon>
        <taxon>Peduoviridae</taxon>
        <taxon>Maltschvirus</taxon>
        <taxon>Maltschvirus maltsch</taxon>
    </lineage>
</organism>
<protein>
    <submittedName>
        <fullName evidence="5">GCD1 Nucleoside-diphosphate-sugar pyrophosphorylase involved in lipopolysaccharide biosynthesis/translation initiation factor 2B, gamma/epsilon subunits (eIF-2Bgamma/eIF-2Bepsilon)</fullName>
    </submittedName>
</protein>
<evidence type="ECO:0000259" key="4">
    <source>
        <dbReference type="Pfam" id="PF00483"/>
    </source>
</evidence>
<keyword evidence="5" id="KW-0396">Initiation factor</keyword>
<dbReference type="InterPro" id="IPR023214">
    <property type="entry name" value="HAD_sf"/>
</dbReference>
<dbReference type="InterPro" id="IPR050065">
    <property type="entry name" value="GlmU-like"/>
</dbReference>
<dbReference type="PANTHER" id="PTHR43584:SF8">
    <property type="entry name" value="N-ACETYLMURAMATE ALPHA-1-PHOSPHATE URIDYLYLTRANSFERASE"/>
    <property type="match status" value="1"/>
</dbReference>
<accession>A0A6J7WJT3</accession>
<keyword evidence="1" id="KW-0808">Transferase</keyword>
<name>A0A6J7WJT3_9CAUD</name>
<evidence type="ECO:0000256" key="1">
    <source>
        <dbReference type="ARBA" id="ARBA00022679"/>
    </source>
</evidence>
<keyword evidence="2" id="KW-0548">Nucleotidyltransferase</keyword>
<dbReference type="SUPFAM" id="SSF56784">
    <property type="entry name" value="HAD-like"/>
    <property type="match status" value="1"/>
</dbReference>
<dbReference type="Pfam" id="PF03767">
    <property type="entry name" value="Acid_phosphat_B"/>
    <property type="match status" value="1"/>
</dbReference>
<dbReference type="Pfam" id="PF00483">
    <property type="entry name" value="NTP_transferase"/>
    <property type="match status" value="1"/>
</dbReference>
<reference evidence="5" key="1">
    <citation type="submission" date="2020-05" db="EMBL/GenBank/DDBJ databases">
        <authorList>
            <person name="Chiriac C."/>
            <person name="Salcher M."/>
            <person name="Ghai R."/>
            <person name="Kavagutti S V."/>
        </authorList>
    </citation>
    <scope>NUCLEOTIDE SEQUENCE</scope>
</reference>
<keyword evidence="5" id="KW-0648">Protein biosynthesis</keyword>
<dbReference type="Gene3D" id="3.40.50.1000">
    <property type="entry name" value="HAD superfamily/HAD-like"/>
    <property type="match status" value="1"/>
</dbReference>
<evidence type="ECO:0000256" key="2">
    <source>
        <dbReference type="ARBA" id="ARBA00022695"/>
    </source>
</evidence>
<dbReference type="InterPro" id="IPR036412">
    <property type="entry name" value="HAD-like_sf"/>
</dbReference>
<proteinExistence type="predicted"/>
<feature type="domain" description="Nucleotidyl transferase" evidence="4">
    <location>
        <begin position="2"/>
        <end position="168"/>
    </location>
</feature>